<evidence type="ECO:0000259" key="1">
    <source>
        <dbReference type="PROSITE" id="PS50164"/>
    </source>
</evidence>
<proteinExistence type="predicted"/>
<dbReference type="PROSITE" id="PS50164">
    <property type="entry name" value="GIY_YIG"/>
    <property type="match status" value="1"/>
</dbReference>
<organism evidence="2 3">
    <name type="scientific">Paratrimastix pyriformis</name>
    <dbReference type="NCBI Taxonomy" id="342808"/>
    <lineage>
        <taxon>Eukaryota</taxon>
        <taxon>Metamonada</taxon>
        <taxon>Preaxostyla</taxon>
        <taxon>Paratrimastigidae</taxon>
        <taxon>Paratrimastix</taxon>
    </lineage>
</organism>
<dbReference type="Proteomes" id="UP001141327">
    <property type="component" value="Unassembled WGS sequence"/>
</dbReference>
<keyword evidence="3" id="KW-1185">Reference proteome</keyword>
<feature type="domain" description="GIY-YIG" evidence="1">
    <location>
        <begin position="4"/>
        <end position="85"/>
    </location>
</feature>
<dbReference type="InterPro" id="IPR000305">
    <property type="entry name" value="GIY-YIG_endonuc"/>
</dbReference>
<sequence length="118" mass="12717">MEGKVPTLYLLSDRRRHVYVGTTVNLTHRVLQHNGLLAGAHSRPRATGGTSWPRAGAPLEQIRQLEDLLHRPDSGCGFRKPVTVKQTVGALCSPSLASSSTVLTCILSPRSAPTSPRP</sequence>
<reference evidence="2" key="1">
    <citation type="journal article" date="2022" name="bioRxiv">
        <title>Genomics of Preaxostyla Flagellates Illuminates Evolutionary Transitions and the Path Towards Mitochondrial Loss.</title>
        <authorList>
            <person name="Novak L.V.F."/>
            <person name="Treitli S.C."/>
            <person name="Pyrih J."/>
            <person name="Halakuc P."/>
            <person name="Pipaliya S.V."/>
            <person name="Vacek V."/>
            <person name="Brzon O."/>
            <person name="Soukal P."/>
            <person name="Eme L."/>
            <person name="Dacks J.B."/>
            <person name="Karnkowska A."/>
            <person name="Elias M."/>
            <person name="Hampl V."/>
        </authorList>
    </citation>
    <scope>NUCLEOTIDE SEQUENCE</scope>
    <source>
        <strain evidence="2">RCP-MX</strain>
    </source>
</reference>
<protein>
    <recommendedName>
        <fullName evidence="1">GIY-YIG domain-containing protein</fullName>
    </recommendedName>
</protein>
<evidence type="ECO:0000313" key="3">
    <source>
        <dbReference type="Proteomes" id="UP001141327"/>
    </source>
</evidence>
<comment type="caution">
    <text evidence="2">The sequence shown here is derived from an EMBL/GenBank/DDBJ whole genome shotgun (WGS) entry which is preliminary data.</text>
</comment>
<dbReference type="SUPFAM" id="SSF82771">
    <property type="entry name" value="GIY-YIG endonuclease"/>
    <property type="match status" value="1"/>
</dbReference>
<dbReference type="InterPro" id="IPR035901">
    <property type="entry name" value="GIY-YIG_endonuc_sf"/>
</dbReference>
<accession>A0ABQ8U5U3</accession>
<name>A0ABQ8U5U3_9EUKA</name>
<gene>
    <name evidence="2" type="ORF">PAPYR_13101</name>
</gene>
<dbReference type="EMBL" id="JAPMOS010000418">
    <property type="protein sequence ID" value="KAJ4452674.1"/>
    <property type="molecule type" value="Genomic_DNA"/>
</dbReference>
<evidence type="ECO:0000313" key="2">
    <source>
        <dbReference type="EMBL" id="KAJ4452674.1"/>
    </source>
</evidence>